<dbReference type="GeneID" id="9576718"/>
<dbReference type="RefSeq" id="XP_003021071.1">
    <property type="nucleotide sequence ID" value="XM_003021025.1"/>
</dbReference>
<reference evidence="2" key="1">
    <citation type="journal article" date="2011" name="Genome Biol.">
        <title>Comparative and functional genomics provide insights into the pathogenicity of dermatophytic fungi.</title>
        <authorList>
            <person name="Burmester A."/>
            <person name="Shelest E."/>
            <person name="Gloeckner G."/>
            <person name="Heddergott C."/>
            <person name="Schindler S."/>
            <person name="Staib P."/>
            <person name="Heidel A."/>
            <person name="Felder M."/>
            <person name="Petzold A."/>
            <person name="Szafranski K."/>
            <person name="Feuermann M."/>
            <person name="Pedruzzi I."/>
            <person name="Priebe S."/>
            <person name="Groth M."/>
            <person name="Winkler R."/>
            <person name="Li W."/>
            <person name="Kniemeyer O."/>
            <person name="Schroeckh V."/>
            <person name="Hertweck C."/>
            <person name="Hube B."/>
            <person name="White T.C."/>
            <person name="Platzer M."/>
            <person name="Guthke R."/>
            <person name="Heitman J."/>
            <person name="Woestemeyer J."/>
            <person name="Zipfel P.F."/>
            <person name="Monod M."/>
            <person name="Brakhage A.A."/>
        </authorList>
    </citation>
    <scope>NUCLEOTIDE SEQUENCE [LARGE SCALE GENOMIC DNA]</scope>
    <source>
        <strain evidence="2">HKI 0517</strain>
    </source>
</reference>
<dbReference type="Proteomes" id="UP000008383">
    <property type="component" value="Unassembled WGS sequence"/>
</dbReference>
<dbReference type="EMBL" id="ACYE01000246">
    <property type="protein sequence ID" value="EFE40453.1"/>
    <property type="molecule type" value="Genomic_DNA"/>
</dbReference>
<dbReference type="HOGENOM" id="CLU_1490052_0_0_1"/>
<comment type="caution">
    <text evidence="1">The sequence shown here is derived from an EMBL/GenBank/DDBJ whole genome shotgun (WGS) entry which is preliminary data.</text>
</comment>
<evidence type="ECO:0000313" key="2">
    <source>
        <dbReference type="Proteomes" id="UP000008383"/>
    </source>
</evidence>
<protein>
    <submittedName>
        <fullName evidence="1">Uncharacterized protein</fullName>
    </submittedName>
</protein>
<organism evidence="1 2">
    <name type="scientific">Trichophyton verrucosum (strain HKI 0517)</name>
    <dbReference type="NCBI Taxonomy" id="663202"/>
    <lineage>
        <taxon>Eukaryota</taxon>
        <taxon>Fungi</taxon>
        <taxon>Dikarya</taxon>
        <taxon>Ascomycota</taxon>
        <taxon>Pezizomycotina</taxon>
        <taxon>Eurotiomycetes</taxon>
        <taxon>Eurotiomycetidae</taxon>
        <taxon>Onygenales</taxon>
        <taxon>Arthrodermataceae</taxon>
        <taxon>Trichophyton</taxon>
    </lineage>
</organism>
<name>D4DCG8_TRIVH</name>
<gene>
    <name evidence="1" type="ORF">TRV_04822</name>
</gene>
<sequence length="181" mass="19476">MAPLPDADVDAISASSLRSHKSPTLALMSWNIGLASRQRYITLSYYHSSIRLPTYASIAAAVSTIPPPAAALLSILYVGLRLHVQTFISTRTNPPLAVGQQGDEVSAVMGMPNSLFSAEGAPVLPCFNPDLMEFFGHNLPLVLKSSAGTEILLSRAKARNFGHHFPFLPLLLGKSHVVSWI</sequence>
<accession>D4DCG8</accession>
<evidence type="ECO:0000313" key="1">
    <source>
        <dbReference type="EMBL" id="EFE40453.1"/>
    </source>
</evidence>
<dbReference type="AlphaFoldDB" id="D4DCG8"/>
<proteinExistence type="predicted"/>
<dbReference type="KEGG" id="tve:TRV_04822"/>
<keyword evidence="2" id="KW-1185">Reference proteome</keyword>